<evidence type="ECO:0000256" key="6">
    <source>
        <dbReference type="ARBA" id="ARBA00022989"/>
    </source>
</evidence>
<evidence type="ECO:0000256" key="3">
    <source>
        <dbReference type="ARBA" id="ARBA00022475"/>
    </source>
</evidence>
<feature type="transmembrane region" description="Helical" evidence="11">
    <location>
        <begin position="6"/>
        <end position="23"/>
    </location>
</feature>
<dbReference type="EMBL" id="JAKMXF010000300">
    <property type="protein sequence ID" value="KAI6651966.1"/>
    <property type="molecule type" value="Genomic_DNA"/>
</dbReference>
<keyword evidence="7 11" id="KW-0472">Membrane</keyword>
<evidence type="ECO:0000256" key="10">
    <source>
        <dbReference type="ARBA" id="ARBA00034899"/>
    </source>
</evidence>
<feature type="transmembrane region" description="Helical" evidence="11">
    <location>
        <begin position="35"/>
        <end position="57"/>
    </location>
</feature>
<proteinExistence type="inferred from homology"/>
<evidence type="ECO:0000256" key="8">
    <source>
        <dbReference type="ARBA" id="ARBA00034739"/>
    </source>
</evidence>
<gene>
    <name evidence="12" type="ORF">LOD99_4511</name>
</gene>
<evidence type="ECO:0000256" key="5">
    <source>
        <dbReference type="ARBA" id="ARBA00022824"/>
    </source>
</evidence>
<dbReference type="GO" id="GO:0005789">
    <property type="term" value="C:endoplasmic reticulum membrane"/>
    <property type="evidence" value="ECO:0007669"/>
    <property type="project" value="UniProtKB-SubCell"/>
</dbReference>
<evidence type="ECO:0000256" key="1">
    <source>
        <dbReference type="ARBA" id="ARBA00004477"/>
    </source>
</evidence>
<dbReference type="AlphaFoldDB" id="A0AAV7JSS0"/>
<keyword evidence="5" id="KW-0256">Endoplasmic reticulum</keyword>
<keyword evidence="6 11" id="KW-1133">Transmembrane helix</keyword>
<feature type="transmembrane region" description="Helical" evidence="11">
    <location>
        <begin position="135"/>
        <end position="157"/>
    </location>
</feature>
<evidence type="ECO:0000256" key="4">
    <source>
        <dbReference type="ARBA" id="ARBA00022692"/>
    </source>
</evidence>
<dbReference type="Pfam" id="PF09767">
    <property type="entry name" value="DUF2053"/>
    <property type="match status" value="1"/>
</dbReference>
<keyword evidence="3" id="KW-1003">Cell membrane</keyword>
<evidence type="ECO:0000256" key="2">
    <source>
        <dbReference type="ARBA" id="ARBA00004651"/>
    </source>
</evidence>
<dbReference type="PANTHER" id="PTHR12869:SF0">
    <property type="entry name" value="BOS COMPLEX SUBUNIT TMEM147"/>
    <property type="match status" value="1"/>
</dbReference>
<comment type="similarity">
    <text evidence="8">Belongs to the TMEM147 family.</text>
</comment>
<keyword evidence="4 11" id="KW-0812">Transmembrane</keyword>
<keyword evidence="13" id="KW-1185">Reference proteome</keyword>
<name>A0AAV7JSS0_9METZ</name>
<organism evidence="12 13">
    <name type="scientific">Oopsacas minuta</name>
    <dbReference type="NCBI Taxonomy" id="111878"/>
    <lineage>
        <taxon>Eukaryota</taxon>
        <taxon>Metazoa</taxon>
        <taxon>Porifera</taxon>
        <taxon>Hexactinellida</taxon>
        <taxon>Hexasterophora</taxon>
        <taxon>Lyssacinosida</taxon>
        <taxon>Leucopsacidae</taxon>
        <taxon>Oopsacas</taxon>
    </lineage>
</organism>
<comment type="subcellular location">
    <subcellularLocation>
        <location evidence="2">Cell membrane</location>
        <topology evidence="2">Multi-pass membrane protein</topology>
    </subcellularLocation>
    <subcellularLocation>
        <location evidence="1">Endoplasmic reticulum membrane</location>
        <topology evidence="1">Multi-pass membrane protein</topology>
    </subcellularLocation>
</comment>
<dbReference type="GO" id="GO:0005886">
    <property type="term" value="C:plasma membrane"/>
    <property type="evidence" value="ECO:0007669"/>
    <property type="project" value="UniProtKB-SubCell"/>
</dbReference>
<feature type="transmembrane region" description="Helical" evidence="11">
    <location>
        <begin position="101"/>
        <end position="123"/>
    </location>
</feature>
<comment type="caution">
    <text evidence="12">The sequence shown here is derived from an EMBL/GenBank/DDBJ whole genome shotgun (WGS) entry which is preliminary data.</text>
</comment>
<evidence type="ECO:0000313" key="13">
    <source>
        <dbReference type="Proteomes" id="UP001165289"/>
    </source>
</evidence>
<evidence type="ECO:0000256" key="11">
    <source>
        <dbReference type="SAM" id="Phobius"/>
    </source>
</evidence>
<dbReference type="Proteomes" id="UP001165289">
    <property type="component" value="Unassembled WGS sequence"/>
</dbReference>
<reference evidence="12 13" key="1">
    <citation type="journal article" date="2023" name="BMC Biol.">
        <title>The compact genome of the sponge Oopsacas minuta (Hexactinellida) is lacking key metazoan core genes.</title>
        <authorList>
            <person name="Santini S."/>
            <person name="Schenkelaars Q."/>
            <person name="Jourda C."/>
            <person name="Duchesne M."/>
            <person name="Belahbib H."/>
            <person name="Rocher C."/>
            <person name="Selva M."/>
            <person name="Riesgo A."/>
            <person name="Vervoort M."/>
            <person name="Leys S.P."/>
            <person name="Kodjabachian L."/>
            <person name="Le Bivic A."/>
            <person name="Borchiellini C."/>
            <person name="Claverie J.M."/>
            <person name="Renard E."/>
        </authorList>
    </citation>
    <scope>NUCLEOTIDE SEQUENCE [LARGE SCALE GENOMIC DNA]</scope>
    <source>
        <strain evidence="12">SPO-2</strain>
    </source>
</reference>
<sequence>MTFFYFVSSGAVTFAPCLFLWRLTPLADSPFLYRFLTVGAIYIITQFSKFLLIATFFPEYDILTHNFVFIQEFFKCTMYIVELIGMEIALLYFSHKFDYRVLTVGSSWATCQAIASKLLPLWFGGRSYEFSWDVIVLALRSNVELVLMLSTVYLIFIIINSKRYANQSLYSISLLFLITYYPLLISYIGIIKSVSQLMLLIAEFLFSTSVAAGTYLLYSRSLIKV</sequence>
<feature type="transmembrane region" description="Helical" evidence="11">
    <location>
        <begin position="197"/>
        <end position="218"/>
    </location>
</feature>
<dbReference type="InterPro" id="IPR019164">
    <property type="entry name" value="TMEM147"/>
</dbReference>
<protein>
    <recommendedName>
        <fullName evidence="9">BOS complex subunit TMEM147</fullName>
    </recommendedName>
    <alternativeName>
        <fullName evidence="10">Transmembrane protein 147</fullName>
    </alternativeName>
</protein>
<evidence type="ECO:0000256" key="7">
    <source>
        <dbReference type="ARBA" id="ARBA00023136"/>
    </source>
</evidence>
<accession>A0AAV7JSS0</accession>
<evidence type="ECO:0000313" key="12">
    <source>
        <dbReference type="EMBL" id="KAI6651966.1"/>
    </source>
</evidence>
<feature type="transmembrane region" description="Helical" evidence="11">
    <location>
        <begin position="77"/>
        <end position="94"/>
    </location>
</feature>
<feature type="transmembrane region" description="Helical" evidence="11">
    <location>
        <begin position="169"/>
        <end position="191"/>
    </location>
</feature>
<dbReference type="PANTHER" id="PTHR12869">
    <property type="entry name" value="SMALL SEVEN TRANSMEMBRANE DOMAIN-CONTAINING PROTEIN"/>
    <property type="match status" value="1"/>
</dbReference>
<evidence type="ECO:0000256" key="9">
    <source>
        <dbReference type="ARBA" id="ARBA00034846"/>
    </source>
</evidence>